<dbReference type="VEuPathDB" id="ToxoDB:EAH_00063400"/>
<reference evidence="7" key="2">
    <citation type="submission" date="2013-10" db="EMBL/GenBank/DDBJ databases">
        <authorList>
            <person name="Aslett M."/>
        </authorList>
    </citation>
    <scope>NUCLEOTIDE SEQUENCE [LARGE SCALE GENOMIC DNA]</scope>
    <source>
        <strain evidence="7">Houghton</strain>
    </source>
</reference>
<dbReference type="PROSITE" id="PS51380">
    <property type="entry name" value="EXS"/>
    <property type="match status" value="1"/>
</dbReference>
<protein>
    <submittedName>
        <fullName evidence="7">SPX domain-containing protein, putative</fullName>
    </submittedName>
</protein>
<dbReference type="GO" id="GO:0016036">
    <property type="term" value="P:cellular response to phosphate starvation"/>
    <property type="evidence" value="ECO:0007669"/>
    <property type="project" value="TreeGrafter"/>
</dbReference>
<dbReference type="RefSeq" id="XP_013252267.1">
    <property type="nucleotide sequence ID" value="XM_013396813.1"/>
</dbReference>
<dbReference type="InterPro" id="IPR004342">
    <property type="entry name" value="EXS_C"/>
</dbReference>
<dbReference type="AlphaFoldDB" id="U6GB49"/>
<evidence type="ECO:0000256" key="1">
    <source>
        <dbReference type="ARBA" id="ARBA00004141"/>
    </source>
</evidence>
<evidence type="ECO:0000256" key="5">
    <source>
        <dbReference type="SAM" id="MobiDB-lite"/>
    </source>
</evidence>
<gene>
    <name evidence="7" type="ORF">EAH_00063400</name>
</gene>
<feature type="region of interest" description="Disordered" evidence="5">
    <location>
        <begin position="85"/>
        <end position="112"/>
    </location>
</feature>
<dbReference type="PANTHER" id="PTHR10783:SF103">
    <property type="entry name" value="SOLUTE CARRIER FAMILY 53 MEMBER 1"/>
    <property type="match status" value="1"/>
</dbReference>
<dbReference type="EMBL" id="HG670638">
    <property type="protein sequence ID" value="CDI77365.1"/>
    <property type="molecule type" value="Genomic_DNA"/>
</dbReference>
<comment type="subcellular location">
    <subcellularLocation>
        <location evidence="1">Membrane</location>
        <topology evidence="1">Multi-pass membrane protein</topology>
    </subcellularLocation>
</comment>
<accession>U6GB49</accession>
<keyword evidence="3" id="KW-1133">Transmembrane helix</keyword>
<feature type="domain" description="EXS" evidence="6">
    <location>
        <begin position="1"/>
        <end position="78"/>
    </location>
</feature>
<keyword evidence="4" id="KW-0472">Membrane</keyword>
<feature type="compositionally biased region" description="Basic and acidic residues" evidence="5">
    <location>
        <begin position="96"/>
        <end position="112"/>
    </location>
</feature>
<evidence type="ECO:0000259" key="6">
    <source>
        <dbReference type="PROSITE" id="PS51380"/>
    </source>
</evidence>
<evidence type="ECO:0000256" key="4">
    <source>
        <dbReference type="ARBA" id="ARBA00023136"/>
    </source>
</evidence>
<sequence length="112" mass="12587">MGRLTWAMTLMPISLVGNKSLSGNLVLLFISVIEIMRRGAWAVLRLENEHVNNSSRFRAILWVPPLHQTRLEVLEGDPLIHTSTPLPVSIPNEASAFRDQHAEEDSAQRSPH</sequence>
<keyword evidence="2" id="KW-0812">Transmembrane</keyword>
<proteinExistence type="predicted"/>
<evidence type="ECO:0000313" key="7">
    <source>
        <dbReference type="EMBL" id="CDI77365.1"/>
    </source>
</evidence>
<dbReference type="GO" id="GO:0000822">
    <property type="term" value="F:inositol hexakisphosphate binding"/>
    <property type="evidence" value="ECO:0007669"/>
    <property type="project" value="TreeGrafter"/>
</dbReference>
<keyword evidence="8" id="KW-1185">Reference proteome</keyword>
<reference evidence="7" key="1">
    <citation type="submission" date="2013-10" db="EMBL/GenBank/DDBJ databases">
        <title>Genomic analysis of the causative agents of coccidiosis in chickens.</title>
        <authorList>
            <person name="Reid A.J."/>
            <person name="Blake D."/>
            <person name="Billington K."/>
            <person name="Browne H."/>
            <person name="Dunn M."/>
            <person name="Hung S."/>
            <person name="Kawahara F."/>
            <person name="Miranda-Saavedra D."/>
            <person name="Mourier T."/>
            <person name="Nagra H."/>
            <person name="Otto T.D."/>
            <person name="Rawlings N."/>
            <person name="Sanchez A."/>
            <person name="Sanders M."/>
            <person name="Subramaniam C."/>
            <person name="Tay Y."/>
            <person name="Dear P."/>
            <person name="Doerig C."/>
            <person name="Gruber A."/>
            <person name="Parkinson J."/>
            <person name="Shirley M."/>
            <person name="Wan K.L."/>
            <person name="Berriman M."/>
            <person name="Tomley F."/>
            <person name="Pain A."/>
        </authorList>
    </citation>
    <scope>NUCLEOTIDE SEQUENCE [LARGE SCALE GENOMIC DNA]</scope>
    <source>
        <strain evidence="7">Houghton</strain>
    </source>
</reference>
<evidence type="ECO:0000313" key="8">
    <source>
        <dbReference type="Proteomes" id="UP000018050"/>
    </source>
</evidence>
<dbReference type="OrthoDB" id="9970435at2759"/>
<dbReference type="GO" id="GO:0005886">
    <property type="term" value="C:plasma membrane"/>
    <property type="evidence" value="ECO:0007669"/>
    <property type="project" value="TreeGrafter"/>
</dbReference>
<organism evidence="7 8">
    <name type="scientific">Eimeria acervulina</name>
    <name type="common">Coccidian parasite</name>
    <dbReference type="NCBI Taxonomy" id="5801"/>
    <lineage>
        <taxon>Eukaryota</taxon>
        <taxon>Sar</taxon>
        <taxon>Alveolata</taxon>
        <taxon>Apicomplexa</taxon>
        <taxon>Conoidasida</taxon>
        <taxon>Coccidia</taxon>
        <taxon>Eucoccidiorida</taxon>
        <taxon>Eimeriorina</taxon>
        <taxon>Eimeriidae</taxon>
        <taxon>Eimeria</taxon>
    </lineage>
</organism>
<dbReference type="Pfam" id="PF03124">
    <property type="entry name" value="EXS"/>
    <property type="match status" value="1"/>
</dbReference>
<evidence type="ECO:0000256" key="3">
    <source>
        <dbReference type="ARBA" id="ARBA00022989"/>
    </source>
</evidence>
<dbReference type="GO" id="GO:0005794">
    <property type="term" value="C:Golgi apparatus"/>
    <property type="evidence" value="ECO:0007669"/>
    <property type="project" value="TreeGrafter"/>
</dbReference>
<dbReference type="Proteomes" id="UP000018050">
    <property type="component" value="Unassembled WGS sequence"/>
</dbReference>
<dbReference type="GO" id="GO:0006817">
    <property type="term" value="P:phosphate ion transport"/>
    <property type="evidence" value="ECO:0007669"/>
    <property type="project" value="TreeGrafter"/>
</dbReference>
<dbReference type="PANTHER" id="PTHR10783">
    <property type="entry name" value="XENOTROPIC AND POLYTROPIC RETROVIRUS RECEPTOR 1-RELATED"/>
    <property type="match status" value="1"/>
</dbReference>
<name>U6GB49_EIMAC</name>
<dbReference type="GeneID" id="25274410"/>
<evidence type="ECO:0000256" key="2">
    <source>
        <dbReference type="ARBA" id="ARBA00022692"/>
    </source>
</evidence>